<proteinExistence type="predicted"/>
<sequence>MANAEKTSSGSDIDEKKRKRKLSNRESARRSRNILKCMRKQRRSCRKRSFVEEVDAKPITTAKVDRSTENTVRQRSKSETDDGVIDEQESRRTDREDGTTEIKESPTAKIDLRETTETPRKKYRTTLSDSTPTKKERQNWSGAMRACHSSFHGLISSANTTLPLNSGTKILIQSIKTIYAVAWDIVCLESRMLCLFLAQNA</sequence>
<gene>
    <name evidence="2" type="ORF">F2Q68_00018780</name>
</gene>
<dbReference type="AlphaFoldDB" id="A0A8S9G363"/>
<evidence type="ECO:0000313" key="3">
    <source>
        <dbReference type="Proteomes" id="UP000712281"/>
    </source>
</evidence>
<dbReference type="EMBL" id="QGKW02002228">
    <property type="protein sequence ID" value="KAF2539699.1"/>
    <property type="molecule type" value="Genomic_DNA"/>
</dbReference>
<evidence type="ECO:0000313" key="2">
    <source>
        <dbReference type="EMBL" id="KAF2539699.1"/>
    </source>
</evidence>
<protein>
    <recommendedName>
        <fullName evidence="4">BZIP domain-containing protein</fullName>
    </recommendedName>
</protein>
<reference evidence="2" key="1">
    <citation type="submission" date="2019-12" db="EMBL/GenBank/DDBJ databases">
        <title>Genome sequencing and annotation of Brassica cretica.</title>
        <authorList>
            <person name="Studholme D.J."/>
            <person name="Sarris P.F."/>
        </authorList>
    </citation>
    <scope>NUCLEOTIDE SEQUENCE</scope>
    <source>
        <strain evidence="2">PFS-001/15</strain>
        <tissue evidence="2">Leaf</tissue>
    </source>
</reference>
<comment type="caution">
    <text evidence="2">The sequence shown here is derived from an EMBL/GenBank/DDBJ whole genome shotgun (WGS) entry which is preliminary data.</text>
</comment>
<evidence type="ECO:0000256" key="1">
    <source>
        <dbReference type="SAM" id="MobiDB-lite"/>
    </source>
</evidence>
<feature type="compositionally biased region" description="Polar residues" evidence="1">
    <location>
        <begin position="1"/>
        <end position="11"/>
    </location>
</feature>
<evidence type="ECO:0008006" key="4">
    <source>
        <dbReference type="Google" id="ProtNLM"/>
    </source>
</evidence>
<feature type="region of interest" description="Disordered" evidence="1">
    <location>
        <begin position="1"/>
        <end position="139"/>
    </location>
</feature>
<feature type="compositionally biased region" description="Basic residues" evidence="1">
    <location>
        <begin position="30"/>
        <end position="48"/>
    </location>
</feature>
<accession>A0A8S9G363</accession>
<name>A0A8S9G363_BRACR</name>
<feature type="compositionally biased region" description="Basic and acidic residues" evidence="1">
    <location>
        <begin position="88"/>
        <end position="120"/>
    </location>
</feature>
<dbReference type="Proteomes" id="UP000712281">
    <property type="component" value="Unassembled WGS sequence"/>
</dbReference>
<organism evidence="2 3">
    <name type="scientific">Brassica cretica</name>
    <name type="common">Mustard</name>
    <dbReference type="NCBI Taxonomy" id="69181"/>
    <lineage>
        <taxon>Eukaryota</taxon>
        <taxon>Viridiplantae</taxon>
        <taxon>Streptophyta</taxon>
        <taxon>Embryophyta</taxon>
        <taxon>Tracheophyta</taxon>
        <taxon>Spermatophyta</taxon>
        <taxon>Magnoliopsida</taxon>
        <taxon>eudicotyledons</taxon>
        <taxon>Gunneridae</taxon>
        <taxon>Pentapetalae</taxon>
        <taxon>rosids</taxon>
        <taxon>malvids</taxon>
        <taxon>Brassicales</taxon>
        <taxon>Brassicaceae</taxon>
        <taxon>Brassiceae</taxon>
        <taxon>Brassica</taxon>
    </lineage>
</organism>